<accession>A0A670ZE42</accession>
<dbReference type="Proteomes" id="UP000472273">
    <property type="component" value="Unplaced"/>
</dbReference>
<organism evidence="1 2">
    <name type="scientific">Pseudonaja textilis</name>
    <name type="common">Eastern brown snake</name>
    <dbReference type="NCBI Taxonomy" id="8673"/>
    <lineage>
        <taxon>Eukaryota</taxon>
        <taxon>Metazoa</taxon>
        <taxon>Chordata</taxon>
        <taxon>Craniata</taxon>
        <taxon>Vertebrata</taxon>
        <taxon>Euteleostomi</taxon>
        <taxon>Lepidosauria</taxon>
        <taxon>Squamata</taxon>
        <taxon>Bifurcata</taxon>
        <taxon>Unidentata</taxon>
        <taxon>Episquamata</taxon>
        <taxon>Toxicofera</taxon>
        <taxon>Serpentes</taxon>
        <taxon>Colubroidea</taxon>
        <taxon>Elapidae</taxon>
        <taxon>Hydrophiinae</taxon>
        <taxon>Pseudonaja</taxon>
    </lineage>
</organism>
<keyword evidence="2" id="KW-1185">Reference proteome</keyword>
<dbReference type="SUPFAM" id="SSF56219">
    <property type="entry name" value="DNase I-like"/>
    <property type="match status" value="1"/>
</dbReference>
<dbReference type="GeneTree" id="ENSGT00960000189322"/>
<dbReference type="Gene3D" id="3.60.10.10">
    <property type="entry name" value="Endonuclease/exonuclease/phosphatase"/>
    <property type="match status" value="1"/>
</dbReference>
<dbReference type="InterPro" id="IPR036691">
    <property type="entry name" value="Endo/exonu/phosph_ase_sf"/>
</dbReference>
<dbReference type="AlphaFoldDB" id="A0A670ZE42"/>
<evidence type="ECO:0000313" key="2">
    <source>
        <dbReference type="Proteomes" id="UP000472273"/>
    </source>
</evidence>
<reference evidence="1" key="1">
    <citation type="submission" date="2025-08" db="UniProtKB">
        <authorList>
            <consortium name="Ensembl"/>
        </authorList>
    </citation>
    <scope>IDENTIFICATION</scope>
</reference>
<dbReference type="Ensembl" id="ENSPTXT00000022306.1">
    <property type="protein sequence ID" value="ENSPTXP00000021644.1"/>
    <property type="gene ID" value="ENSPTXG00000014983.1"/>
</dbReference>
<proteinExistence type="predicted"/>
<reference evidence="1" key="2">
    <citation type="submission" date="2025-09" db="UniProtKB">
        <authorList>
            <consortium name="Ensembl"/>
        </authorList>
    </citation>
    <scope>IDENTIFICATION</scope>
</reference>
<evidence type="ECO:0000313" key="1">
    <source>
        <dbReference type="Ensembl" id="ENSPTXP00000021644.1"/>
    </source>
</evidence>
<sequence length="104" mass="12059">MHPLLSLSLRDGLGPLGPTRGKDISCDLGAPRLQLYRSDVALPSPRKKTLPKSFFKMVDELNLKDIWRERNGKTQQYTFYSNRHLSWSRIDMIWISTELISNIQ</sequence>
<name>A0A670ZE42_PSETE</name>
<protein>
    <submittedName>
        <fullName evidence="1">Uncharacterized protein</fullName>
    </submittedName>
</protein>